<protein>
    <submittedName>
        <fullName evidence="1">Uncharacterized protein</fullName>
    </submittedName>
</protein>
<organism evidence="1 2">
    <name type="scientific">Rhododendron molle</name>
    <name type="common">Chinese azalea</name>
    <name type="synonym">Azalea mollis</name>
    <dbReference type="NCBI Taxonomy" id="49168"/>
    <lineage>
        <taxon>Eukaryota</taxon>
        <taxon>Viridiplantae</taxon>
        <taxon>Streptophyta</taxon>
        <taxon>Embryophyta</taxon>
        <taxon>Tracheophyta</taxon>
        <taxon>Spermatophyta</taxon>
        <taxon>Magnoliopsida</taxon>
        <taxon>eudicotyledons</taxon>
        <taxon>Gunneridae</taxon>
        <taxon>Pentapetalae</taxon>
        <taxon>asterids</taxon>
        <taxon>Ericales</taxon>
        <taxon>Ericaceae</taxon>
        <taxon>Ericoideae</taxon>
        <taxon>Rhodoreae</taxon>
        <taxon>Rhododendron</taxon>
    </lineage>
</organism>
<evidence type="ECO:0000313" key="1">
    <source>
        <dbReference type="EMBL" id="KAI8569255.1"/>
    </source>
</evidence>
<sequence length="485" mass="54406">MSDILGNTLTHQELQGACQEVPTMSEILGNALDEKELIVTREMEKKRIREEIKESGLSHRRELEANVVGEMMMEGELEAEIASDILGNALDERELMSARELEKKRIREEISTSGLSRRQELEAEVASDILGNALDERELMTARELEKKRIREEIKTLGLSRRRELEAEVARELTMEGVFDSGSDIVGFSLKDHGYPRVQGYGFMTRKQMQGDNDGRMPVVETKDGILLGAFPFQRDLEAVLKSRMPIPEPIKKQAKPFPSVNLSKNKLRKEWRCALCQFNASSEHELNDHLQGRKHKAKEKAIAETTKPVIENADNSEALVEEAEYSSQLGMNLAKPLDSGVSGVKRKSEAPISEFVNDTPSLNLSKKLQKLSSCSLCQVIVTSELEMTRHLQGRKHKAKEKAIAEAPKPLTKNADNFEALVEQAEYSNEQEMNDVDSVACGLKLYGELKNANDGAEVSENEITTDPNNEFEFGCNKIMNLISMV</sequence>
<comment type="caution">
    <text evidence="1">The sequence shown here is derived from an EMBL/GenBank/DDBJ whole genome shotgun (WGS) entry which is preliminary data.</text>
</comment>
<proteinExistence type="predicted"/>
<accession>A0ACC0PU77</accession>
<evidence type="ECO:0000313" key="2">
    <source>
        <dbReference type="Proteomes" id="UP001062846"/>
    </source>
</evidence>
<gene>
    <name evidence="1" type="ORF">RHMOL_Rhmol02G0264400</name>
</gene>
<name>A0ACC0PU77_RHOML</name>
<dbReference type="Proteomes" id="UP001062846">
    <property type="component" value="Chromosome 2"/>
</dbReference>
<keyword evidence="2" id="KW-1185">Reference proteome</keyword>
<reference evidence="1" key="1">
    <citation type="submission" date="2022-02" db="EMBL/GenBank/DDBJ databases">
        <title>Plant Genome Project.</title>
        <authorList>
            <person name="Zhang R.-G."/>
        </authorList>
    </citation>
    <scope>NUCLEOTIDE SEQUENCE</scope>
    <source>
        <strain evidence="1">AT1</strain>
    </source>
</reference>
<dbReference type="EMBL" id="CM046389">
    <property type="protein sequence ID" value="KAI8569255.1"/>
    <property type="molecule type" value="Genomic_DNA"/>
</dbReference>